<dbReference type="InterPro" id="IPR001348">
    <property type="entry name" value="ATP_PRibTrfase_HisG"/>
</dbReference>
<name>A0A2P6NBJ0_9EUKA</name>
<dbReference type="Gene3D" id="3.30.70.120">
    <property type="match status" value="1"/>
</dbReference>
<evidence type="ECO:0000256" key="6">
    <source>
        <dbReference type="ARBA" id="ARBA00022679"/>
    </source>
</evidence>
<comment type="caution">
    <text evidence="10">The sequence shown here is derived from an EMBL/GenBank/DDBJ whole genome shotgun (WGS) entry which is preliminary data.</text>
</comment>
<evidence type="ECO:0000313" key="10">
    <source>
        <dbReference type="EMBL" id="PRP81315.1"/>
    </source>
</evidence>
<keyword evidence="6" id="KW-0808">Transferase</keyword>
<dbReference type="InterPro" id="IPR020621">
    <property type="entry name" value="ATP-PRT_HisG_long"/>
</dbReference>
<protein>
    <recommendedName>
        <fullName evidence="3">ATP phosphoribosyltransferase</fullName>
        <ecNumber evidence="3">2.4.2.17</ecNumber>
    </recommendedName>
</protein>
<keyword evidence="4" id="KW-0028">Amino-acid biosynthesis</keyword>
<evidence type="ECO:0000313" key="11">
    <source>
        <dbReference type="Proteomes" id="UP000241769"/>
    </source>
</evidence>
<evidence type="ECO:0000256" key="7">
    <source>
        <dbReference type="ARBA" id="ARBA00023102"/>
    </source>
</evidence>
<evidence type="ECO:0000256" key="3">
    <source>
        <dbReference type="ARBA" id="ARBA00011946"/>
    </source>
</evidence>
<evidence type="ECO:0000256" key="2">
    <source>
        <dbReference type="ARBA" id="ARBA00004667"/>
    </source>
</evidence>
<proteinExistence type="inferred from homology"/>
<dbReference type="FunFam" id="3.40.190.10:FF:000123">
    <property type="entry name" value="HIS1p ATP phosphoribosyltransferase"/>
    <property type="match status" value="1"/>
</dbReference>
<dbReference type="InterPro" id="IPR015867">
    <property type="entry name" value="N-reg_PII/ATP_PRibTrfase_C"/>
</dbReference>
<organism evidence="10 11">
    <name type="scientific">Planoprotostelium fungivorum</name>
    <dbReference type="NCBI Taxonomy" id="1890364"/>
    <lineage>
        <taxon>Eukaryota</taxon>
        <taxon>Amoebozoa</taxon>
        <taxon>Evosea</taxon>
        <taxon>Variosea</taxon>
        <taxon>Cavosteliida</taxon>
        <taxon>Cavosteliaceae</taxon>
        <taxon>Planoprotostelium</taxon>
    </lineage>
</organism>
<evidence type="ECO:0000259" key="8">
    <source>
        <dbReference type="Pfam" id="PF01634"/>
    </source>
</evidence>
<evidence type="ECO:0000256" key="1">
    <source>
        <dbReference type="ARBA" id="ARBA00000915"/>
    </source>
</evidence>
<dbReference type="PANTHER" id="PTHR21403">
    <property type="entry name" value="ATP PHOSPHORIBOSYLTRANSFERASE ATP-PRTASE"/>
    <property type="match status" value="1"/>
</dbReference>
<dbReference type="SUPFAM" id="SSF54913">
    <property type="entry name" value="GlnB-like"/>
    <property type="match status" value="1"/>
</dbReference>
<dbReference type="STRING" id="1890364.A0A2P6NBJ0"/>
<dbReference type="Pfam" id="PF01634">
    <property type="entry name" value="HisG"/>
    <property type="match status" value="1"/>
</dbReference>
<dbReference type="HAMAP" id="MF_00079">
    <property type="entry name" value="HisG_Long"/>
    <property type="match status" value="1"/>
</dbReference>
<dbReference type="Proteomes" id="UP000241769">
    <property type="component" value="Unassembled WGS sequence"/>
</dbReference>
<dbReference type="PANTHER" id="PTHR21403:SF8">
    <property type="entry name" value="ATP PHOSPHORIBOSYLTRANSFERASE"/>
    <property type="match status" value="1"/>
</dbReference>
<keyword evidence="11" id="KW-1185">Reference proteome</keyword>
<dbReference type="InParanoid" id="A0A2P6NBJ0"/>
<dbReference type="GO" id="GO:0005737">
    <property type="term" value="C:cytoplasm"/>
    <property type="evidence" value="ECO:0007669"/>
    <property type="project" value="InterPro"/>
</dbReference>
<dbReference type="AlphaFoldDB" id="A0A2P6NBJ0"/>
<dbReference type="InterPro" id="IPR011322">
    <property type="entry name" value="N-reg_PII-like_a/b"/>
</dbReference>
<dbReference type="EC" id="2.4.2.17" evidence="3"/>
<keyword evidence="5" id="KW-0328">Glycosyltransferase</keyword>
<reference evidence="10 11" key="1">
    <citation type="journal article" date="2018" name="Genome Biol. Evol.">
        <title>Multiple Roots of Fruiting Body Formation in Amoebozoa.</title>
        <authorList>
            <person name="Hillmann F."/>
            <person name="Forbes G."/>
            <person name="Novohradska S."/>
            <person name="Ferling I."/>
            <person name="Riege K."/>
            <person name="Groth M."/>
            <person name="Westermann M."/>
            <person name="Marz M."/>
            <person name="Spaller T."/>
            <person name="Winckler T."/>
            <person name="Schaap P."/>
            <person name="Glockner G."/>
        </authorList>
    </citation>
    <scope>NUCLEOTIDE SEQUENCE [LARGE SCALE GENOMIC DNA]</scope>
    <source>
        <strain evidence="10 11">Jena</strain>
    </source>
</reference>
<evidence type="ECO:0000256" key="4">
    <source>
        <dbReference type="ARBA" id="ARBA00022605"/>
    </source>
</evidence>
<dbReference type="SUPFAM" id="SSF53850">
    <property type="entry name" value="Periplasmic binding protein-like II"/>
    <property type="match status" value="1"/>
</dbReference>
<sequence length="396" mass="44252">MDLVDGLEGRCMLAIPKKGRLYERCMQLLKHIDIRFHRKERLDIAVCTNFNMAIVFLPAADIALYTSEGRVDLGITGEDIVAESQVQLETLLQLGFGHCKLCIQAPKRSNIKSANELAGKRIVTSFPNLTKKFFQELDSTKETTVRYVSGSVEVACPLGVADAVVDLVESGATMQAAGLEAVHTIMTTQAVLVANPNSQHKAMIEKVKKRMVGVLIAEKYVMCEYNIMRKNLEEACKITPGMKSPTISPLEDKEWLAVKVMIAKSDVNETLDRLEEVGAIAIWINYEVVVGSVIKIENFYQNTFQKRDMYLPFIFQPRGSSKLSILQLSVGLISTISMRRNPKVASSILAADNFLSFSGMKKGGRGWDYGGFIFFTTKYILVCPRTTRITIKMYHK</sequence>
<keyword evidence="7" id="KW-0368">Histidine biosynthesis</keyword>
<comment type="catalytic activity">
    <reaction evidence="1">
        <text>1-(5-phospho-beta-D-ribosyl)-ATP + diphosphate = 5-phospho-alpha-D-ribose 1-diphosphate + ATP</text>
        <dbReference type="Rhea" id="RHEA:18473"/>
        <dbReference type="ChEBI" id="CHEBI:30616"/>
        <dbReference type="ChEBI" id="CHEBI:33019"/>
        <dbReference type="ChEBI" id="CHEBI:58017"/>
        <dbReference type="ChEBI" id="CHEBI:73183"/>
        <dbReference type="EC" id="2.4.2.17"/>
    </reaction>
</comment>
<dbReference type="PROSITE" id="PS01316">
    <property type="entry name" value="ATP_P_PHORIBOSYLTR"/>
    <property type="match status" value="1"/>
</dbReference>
<feature type="domain" description="Histidine biosynthesis HisG C-terminal" evidence="9">
    <location>
        <begin position="217"/>
        <end position="282"/>
    </location>
</feature>
<dbReference type="EMBL" id="MDYQ01000128">
    <property type="protein sequence ID" value="PRP81315.1"/>
    <property type="molecule type" value="Genomic_DNA"/>
</dbReference>
<dbReference type="NCBIfam" id="TIGR00070">
    <property type="entry name" value="hisG"/>
    <property type="match status" value="1"/>
</dbReference>
<accession>A0A2P6NBJ0</accession>
<evidence type="ECO:0000259" key="9">
    <source>
        <dbReference type="Pfam" id="PF08029"/>
    </source>
</evidence>
<dbReference type="InterPro" id="IPR013820">
    <property type="entry name" value="ATP_PRibTrfase_cat"/>
</dbReference>
<dbReference type="OrthoDB" id="5967213at2759"/>
<dbReference type="InterPro" id="IPR018198">
    <property type="entry name" value="ATP_PRibTrfase_CS"/>
</dbReference>
<dbReference type="Gene3D" id="3.40.190.10">
    <property type="entry name" value="Periplasmic binding protein-like II"/>
    <property type="match status" value="2"/>
</dbReference>
<comment type="pathway">
    <text evidence="2">Amino-acid biosynthesis; L-histidine biosynthesis; L-histidine from 5-phospho-alpha-D-ribose 1-diphosphate: step 1/9.</text>
</comment>
<feature type="domain" description="ATP phosphoribosyltransferase catalytic" evidence="8">
    <location>
        <begin position="59"/>
        <end position="211"/>
    </location>
</feature>
<dbReference type="NCBIfam" id="TIGR03455">
    <property type="entry name" value="HisG_C-term"/>
    <property type="match status" value="1"/>
</dbReference>
<dbReference type="InterPro" id="IPR013115">
    <property type="entry name" value="HisG_C"/>
</dbReference>
<dbReference type="UniPathway" id="UPA00031">
    <property type="reaction ID" value="UER00006"/>
</dbReference>
<dbReference type="GO" id="GO:0000105">
    <property type="term" value="P:L-histidine biosynthetic process"/>
    <property type="evidence" value="ECO:0007669"/>
    <property type="project" value="UniProtKB-UniPathway"/>
</dbReference>
<dbReference type="GO" id="GO:0003879">
    <property type="term" value="F:ATP phosphoribosyltransferase activity"/>
    <property type="evidence" value="ECO:0007669"/>
    <property type="project" value="UniProtKB-EC"/>
</dbReference>
<gene>
    <name evidence="10" type="ORF">PROFUN_04550</name>
</gene>
<dbReference type="Pfam" id="PF08029">
    <property type="entry name" value="HisG_C"/>
    <property type="match status" value="1"/>
</dbReference>
<evidence type="ECO:0000256" key="5">
    <source>
        <dbReference type="ARBA" id="ARBA00022676"/>
    </source>
</evidence>
<dbReference type="GO" id="GO:0000287">
    <property type="term" value="F:magnesium ion binding"/>
    <property type="evidence" value="ECO:0007669"/>
    <property type="project" value="InterPro"/>
</dbReference>